<protein>
    <submittedName>
        <fullName evidence="3">Glycosyltransferase involved in cell wall biosynthesis</fullName>
    </submittedName>
</protein>
<organism evidence="3 4">
    <name type="scientific">Desulfomicrobium macestii</name>
    <dbReference type="NCBI Taxonomy" id="90731"/>
    <lineage>
        <taxon>Bacteria</taxon>
        <taxon>Pseudomonadati</taxon>
        <taxon>Thermodesulfobacteriota</taxon>
        <taxon>Desulfovibrionia</taxon>
        <taxon>Desulfovibrionales</taxon>
        <taxon>Desulfomicrobiaceae</taxon>
        <taxon>Desulfomicrobium</taxon>
    </lineage>
</organism>
<gene>
    <name evidence="3" type="ORF">H4684_003039</name>
</gene>
<dbReference type="InterPro" id="IPR001296">
    <property type="entry name" value="Glyco_trans_1"/>
</dbReference>
<feature type="domain" description="Glycosyltransferase subfamily 4-like N-terminal" evidence="2">
    <location>
        <begin position="4"/>
        <end position="119"/>
    </location>
</feature>
<evidence type="ECO:0000313" key="4">
    <source>
        <dbReference type="Proteomes" id="UP000639010"/>
    </source>
</evidence>
<dbReference type="CDD" id="cd03808">
    <property type="entry name" value="GT4_CapM-like"/>
    <property type="match status" value="1"/>
</dbReference>
<name>A0ABR9H6P9_9BACT</name>
<evidence type="ECO:0000259" key="1">
    <source>
        <dbReference type="Pfam" id="PF00534"/>
    </source>
</evidence>
<proteinExistence type="predicted"/>
<dbReference type="RefSeq" id="WP_192624375.1">
    <property type="nucleotide sequence ID" value="NZ_JADBGG010000025.1"/>
</dbReference>
<comment type="caution">
    <text evidence="3">The sequence shown here is derived from an EMBL/GenBank/DDBJ whole genome shotgun (WGS) entry which is preliminary data.</text>
</comment>
<dbReference type="Pfam" id="PF13477">
    <property type="entry name" value="Glyco_trans_4_2"/>
    <property type="match status" value="1"/>
</dbReference>
<dbReference type="Proteomes" id="UP000639010">
    <property type="component" value="Unassembled WGS sequence"/>
</dbReference>
<accession>A0ABR9H6P9</accession>
<reference evidence="3 4" key="1">
    <citation type="submission" date="2020-10" db="EMBL/GenBank/DDBJ databases">
        <title>Genomic Encyclopedia of Type Strains, Phase IV (KMG-IV): sequencing the most valuable type-strain genomes for metagenomic binning, comparative biology and taxonomic classification.</title>
        <authorList>
            <person name="Goeker M."/>
        </authorList>
    </citation>
    <scope>NUCLEOTIDE SEQUENCE [LARGE SCALE GENOMIC DNA]</scope>
    <source>
        <strain evidence="3 4">DSM 4194</strain>
    </source>
</reference>
<dbReference type="Pfam" id="PF00534">
    <property type="entry name" value="Glycos_transf_1"/>
    <property type="match status" value="1"/>
</dbReference>
<evidence type="ECO:0000259" key="2">
    <source>
        <dbReference type="Pfam" id="PF13477"/>
    </source>
</evidence>
<dbReference type="InterPro" id="IPR028098">
    <property type="entry name" value="Glyco_trans_4-like_N"/>
</dbReference>
<dbReference type="SUPFAM" id="SSF53756">
    <property type="entry name" value="UDP-Glycosyltransferase/glycogen phosphorylase"/>
    <property type="match status" value="1"/>
</dbReference>
<dbReference type="PANTHER" id="PTHR12526:SF638">
    <property type="entry name" value="SPORE COAT PROTEIN SA"/>
    <property type="match status" value="1"/>
</dbReference>
<sequence>MKKKLLYFVSEDWYFCSHRLPLAIAAKDAGYDVAVVTRVTAHGERIRDAGLRLVPFEMSRRAMNLFLEAWVLWRLVRVYRREKPDIVHHVAMKPVLYGTLAARLCGVRHVVNALAGMGWILASGTWLARIVKWSVLSLFRVILPRTSVIVQNRDDAELIRGLGCHRVHLIRGAGVDVAAIQASSEPPGPCVVLLAARMLWDKGVGEYVEAARLLRARGVDVRMVLAGDPDESNPASIPREVLYGWHESNTVEWLGYREDMPALLKSCHIVCLPSYREGIPKFVLEGLAAGLPVVTTDTPGCRETVAEGVNGFLVPPRDALALADALDRLISDDKLRKSMGLASRNLAISEFSSERIIAETLTVYASLAKARMTR</sequence>
<feature type="domain" description="Glycosyl transferase family 1" evidence="1">
    <location>
        <begin position="182"/>
        <end position="344"/>
    </location>
</feature>
<keyword evidence="4" id="KW-1185">Reference proteome</keyword>
<dbReference type="Gene3D" id="3.40.50.2000">
    <property type="entry name" value="Glycogen Phosphorylase B"/>
    <property type="match status" value="2"/>
</dbReference>
<dbReference type="EMBL" id="JADBGG010000025">
    <property type="protein sequence ID" value="MBE1426374.1"/>
    <property type="molecule type" value="Genomic_DNA"/>
</dbReference>
<dbReference type="PANTHER" id="PTHR12526">
    <property type="entry name" value="GLYCOSYLTRANSFERASE"/>
    <property type="match status" value="1"/>
</dbReference>
<evidence type="ECO:0000313" key="3">
    <source>
        <dbReference type="EMBL" id="MBE1426374.1"/>
    </source>
</evidence>